<organism evidence="5 6">
    <name type="scientific">Saitozyma podzolica</name>
    <dbReference type="NCBI Taxonomy" id="1890683"/>
    <lineage>
        <taxon>Eukaryota</taxon>
        <taxon>Fungi</taxon>
        <taxon>Dikarya</taxon>
        <taxon>Basidiomycota</taxon>
        <taxon>Agaricomycotina</taxon>
        <taxon>Tremellomycetes</taxon>
        <taxon>Tremellales</taxon>
        <taxon>Trimorphomycetaceae</taxon>
        <taxon>Saitozyma</taxon>
    </lineage>
</organism>
<accession>A0A427YCJ9</accession>
<protein>
    <recommendedName>
        <fullName evidence="7">O-methyltransferase</fullName>
    </recommendedName>
</protein>
<evidence type="ECO:0000313" key="6">
    <source>
        <dbReference type="Proteomes" id="UP000279259"/>
    </source>
</evidence>
<dbReference type="AlphaFoldDB" id="A0A427YCJ9"/>
<dbReference type="GO" id="GO:0008757">
    <property type="term" value="F:S-adenosylmethionine-dependent methyltransferase activity"/>
    <property type="evidence" value="ECO:0007669"/>
    <property type="project" value="TreeGrafter"/>
</dbReference>
<dbReference type="InterPro" id="IPR029063">
    <property type="entry name" value="SAM-dependent_MTases_sf"/>
</dbReference>
<evidence type="ECO:0000256" key="2">
    <source>
        <dbReference type="ARBA" id="ARBA00022679"/>
    </source>
</evidence>
<gene>
    <name evidence="5" type="ORF">EHS25_003088</name>
</gene>
<dbReference type="PANTHER" id="PTHR10509:SF14">
    <property type="entry name" value="CAFFEOYL-COA O-METHYLTRANSFERASE 3-RELATED"/>
    <property type="match status" value="1"/>
</dbReference>
<dbReference type="GO" id="GO:0008171">
    <property type="term" value="F:O-methyltransferase activity"/>
    <property type="evidence" value="ECO:0007669"/>
    <property type="project" value="InterPro"/>
</dbReference>
<keyword evidence="2" id="KW-0808">Transferase</keyword>
<dbReference type="EMBL" id="RSCD01000016">
    <property type="protein sequence ID" value="RSH88860.1"/>
    <property type="molecule type" value="Genomic_DNA"/>
</dbReference>
<sequence>MSYNLRPDGSVEYIGKKIPRAALPPDVGVAQGRSAEATDAYLESKLSHPEYAADPSLARGQERAKDAGMPEIAVSAMQGQMLSVIAKGMGAEKVLEIGTLAGYSTSFLAKALPSHGQIDTIEFSPVHAKVSQQNFLDTDLFPFPTVHVGAALDVLRDPSGAFASPPGTEQGLPLEKRGYDLVFIDADKENYFEYWIEALRLTRKGGVIILDNAVRGGRIVSEENDQPDIDVTGLRKVYDWVEQDAGKTVLMSGIQTVGAKAWDGFAIAVKL</sequence>
<name>A0A427YCJ9_9TREE</name>
<dbReference type="STRING" id="1890683.A0A427YCJ9"/>
<dbReference type="OrthoDB" id="10251242at2759"/>
<dbReference type="Gene3D" id="3.40.50.150">
    <property type="entry name" value="Vaccinia Virus protein VP39"/>
    <property type="match status" value="1"/>
</dbReference>
<proteinExistence type="inferred from homology"/>
<evidence type="ECO:0008006" key="7">
    <source>
        <dbReference type="Google" id="ProtNLM"/>
    </source>
</evidence>
<evidence type="ECO:0000256" key="3">
    <source>
        <dbReference type="ARBA" id="ARBA00022691"/>
    </source>
</evidence>
<reference evidence="5 6" key="1">
    <citation type="submission" date="2018-11" db="EMBL/GenBank/DDBJ databases">
        <title>Genome sequence of Saitozyma podzolica DSM 27192.</title>
        <authorList>
            <person name="Aliyu H."/>
            <person name="Gorte O."/>
            <person name="Ochsenreither K."/>
        </authorList>
    </citation>
    <scope>NUCLEOTIDE SEQUENCE [LARGE SCALE GENOMIC DNA]</scope>
    <source>
        <strain evidence="5 6">DSM 27192</strain>
    </source>
</reference>
<dbReference type="InterPro" id="IPR002935">
    <property type="entry name" value="SAM_O-MeTrfase"/>
</dbReference>
<dbReference type="CDD" id="cd02440">
    <property type="entry name" value="AdoMet_MTases"/>
    <property type="match status" value="1"/>
</dbReference>
<dbReference type="Proteomes" id="UP000279259">
    <property type="component" value="Unassembled WGS sequence"/>
</dbReference>
<evidence type="ECO:0000256" key="1">
    <source>
        <dbReference type="ARBA" id="ARBA00022603"/>
    </source>
</evidence>
<dbReference type="Pfam" id="PF01596">
    <property type="entry name" value="Methyltransf_3"/>
    <property type="match status" value="1"/>
</dbReference>
<comment type="caution">
    <text evidence="5">The sequence shown here is derived from an EMBL/GenBank/DDBJ whole genome shotgun (WGS) entry which is preliminary data.</text>
</comment>
<keyword evidence="3" id="KW-0949">S-adenosyl-L-methionine</keyword>
<keyword evidence="6" id="KW-1185">Reference proteome</keyword>
<keyword evidence="1" id="KW-0489">Methyltransferase</keyword>
<evidence type="ECO:0000313" key="5">
    <source>
        <dbReference type="EMBL" id="RSH88860.1"/>
    </source>
</evidence>
<comment type="similarity">
    <text evidence="4">Belongs to the class I-like SAM-binding methyltransferase superfamily. Cation-dependent O-methyltransferase family.</text>
</comment>
<dbReference type="GO" id="GO:0032259">
    <property type="term" value="P:methylation"/>
    <property type="evidence" value="ECO:0007669"/>
    <property type="project" value="UniProtKB-KW"/>
</dbReference>
<dbReference type="InterPro" id="IPR050362">
    <property type="entry name" value="Cation-dep_OMT"/>
</dbReference>
<dbReference type="PANTHER" id="PTHR10509">
    <property type="entry name" value="O-METHYLTRANSFERASE-RELATED"/>
    <property type="match status" value="1"/>
</dbReference>
<dbReference type="PROSITE" id="PS51682">
    <property type="entry name" value="SAM_OMT_I"/>
    <property type="match status" value="1"/>
</dbReference>
<dbReference type="SUPFAM" id="SSF53335">
    <property type="entry name" value="S-adenosyl-L-methionine-dependent methyltransferases"/>
    <property type="match status" value="1"/>
</dbReference>
<evidence type="ECO:0000256" key="4">
    <source>
        <dbReference type="ARBA" id="ARBA00023453"/>
    </source>
</evidence>